<comment type="cofactor">
    <cofactor evidence="2">
        <name>a divalent metal cation</name>
        <dbReference type="ChEBI" id="CHEBI:60240"/>
    </cofactor>
</comment>
<evidence type="ECO:0000313" key="5">
    <source>
        <dbReference type="Proteomes" id="UP000262195"/>
    </source>
</evidence>
<dbReference type="Pfam" id="PF12850">
    <property type="entry name" value="Metallophos_2"/>
    <property type="match status" value="1"/>
</dbReference>
<comment type="caution">
    <text evidence="4">The sequence shown here is derived from an EMBL/GenBank/DDBJ whole genome shotgun (WGS) entry which is preliminary data.</text>
</comment>
<dbReference type="EMBL" id="DQHO01000017">
    <property type="protein sequence ID" value="HCS93656.1"/>
    <property type="molecule type" value="Genomic_DNA"/>
</dbReference>
<accession>A0A3D4S4V2</accession>
<name>A0A3D4S4V2_9ENTE</name>
<organism evidence="4 5">
    <name type="scientific">Bavariicoccus seileri</name>
    <dbReference type="NCBI Taxonomy" id="549685"/>
    <lineage>
        <taxon>Bacteria</taxon>
        <taxon>Bacillati</taxon>
        <taxon>Bacillota</taxon>
        <taxon>Bacilli</taxon>
        <taxon>Lactobacillales</taxon>
        <taxon>Enterococcaceae</taxon>
        <taxon>Bavariicoccus</taxon>
    </lineage>
</organism>
<dbReference type="STRING" id="1121105.GCA_000421665_01839"/>
<protein>
    <recommendedName>
        <fullName evidence="2">Phosphoesterase</fullName>
        <ecNumber evidence="2">3.1.4.-</ecNumber>
    </recommendedName>
</protein>
<evidence type="ECO:0000256" key="2">
    <source>
        <dbReference type="RuleBase" id="RU362039"/>
    </source>
</evidence>
<dbReference type="EC" id="3.1.4.-" evidence="2"/>
<proteinExistence type="inferred from homology"/>
<dbReference type="PANTHER" id="PTHR11124">
    <property type="entry name" value="VACUOLAR SORTING PROTEIN VPS29"/>
    <property type="match status" value="1"/>
</dbReference>
<dbReference type="GO" id="GO:0046872">
    <property type="term" value="F:metal ion binding"/>
    <property type="evidence" value="ECO:0007669"/>
    <property type="project" value="UniProtKB-KW"/>
</dbReference>
<dbReference type="InterPro" id="IPR029052">
    <property type="entry name" value="Metallo-depent_PP-like"/>
</dbReference>
<dbReference type="InterPro" id="IPR024654">
    <property type="entry name" value="Calcineurin-like_PHP_lpxH"/>
</dbReference>
<comment type="similarity">
    <text evidence="1 2">Belongs to the metallophosphoesterase superfamily. YfcE family.</text>
</comment>
<dbReference type="GO" id="GO:0016787">
    <property type="term" value="F:hydrolase activity"/>
    <property type="evidence" value="ECO:0007669"/>
    <property type="project" value="UniProtKB-UniRule"/>
</dbReference>
<dbReference type="Gene3D" id="3.60.21.10">
    <property type="match status" value="1"/>
</dbReference>
<evidence type="ECO:0000313" key="4">
    <source>
        <dbReference type="EMBL" id="HCS93656.1"/>
    </source>
</evidence>
<dbReference type="InterPro" id="IPR000979">
    <property type="entry name" value="Phosphodiesterase_MJ0936/Vps29"/>
</dbReference>
<dbReference type="NCBIfam" id="TIGR00040">
    <property type="entry name" value="yfcE"/>
    <property type="match status" value="1"/>
</dbReference>
<keyword evidence="2" id="KW-0479">Metal-binding</keyword>
<evidence type="ECO:0000256" key="1">
    <source>
        <dbReference type="ARBA" id="ARBA00008950"/>
    </source>
</evidence>
<dbReference type="RefSeq" id="WP_022797096.1">
    <property type="nucleotide sequence ID" value="NZ_JBQDSL010000021.1"/>
</dbReference>
<feature type="domain" description="Calcineurin-like phosphoesterase" evidence="3">
    <location>
        <begin position="1"/>
        <end position="144"/>
    </location>
</feature>
<evidence type="ECO:0000259" key="3">
    <source>
        <dbReference type="Pfam" id="PF12850"/>
    </source>
</evidence>
<reference evidence="4 5" key="1">
    <citation type="journal article" date="2018" name="Nat. Biotechnol.">
        <title>A standardized bacterial taxonomy based on genome phylogeny substantially revises the tree of life.</title>
        <authorList>
            <person name="Parks D.H."/>
            <person name="Chuvochina M."/>
            <person name="Waite D.W."/>
            <person name="Rinke C."/>
            <person name="Skarshewski A."/>
            <person name="Chaumeil P.A."/>
            <person name="Hugenholtz P."/>
        </authorList>
    </citation>
    <scope>NUCLEOTIDE SEQUENCE [LARGE SCALE GENOMIC DNA]</scope>
    <source>
        <strain evidence="4">UBA11306</strain>
    </source>
</reference>
<sequence>MKYLVISDNHSQLHPMDDIIDSYRNRVDYVVHCGDSEFSFSDPVFSGVYAVRGNCDFDTRFPDELTVGEVFVAHGHLLGVKSSLRSLAKAAKSHGKRIAFYGHTHVFGVDDLVDDVVCINPGSISLPKGPNSEYKTVAIVEVDSSNRHVLVNYYDDQMHELSQFSTSLDY</sequence>
<gene>
    <name evidence="4" type="ORF">DIW15_02965</name>
</gene>
<dbReference type="SUPFAM" id="SSF56300">
    <property type="entry name" value="Metallo-dependent phosphatases"/>
    <property type="match status" value="1"/>
</dbReference>
<dbReference type="Proteomes" id="UP000262195">
    <property type="component" value="Unassembled WGS sequence"/>
</dbReference>
<dbReference type="AlphaFoldDB" id="A0A3D4S4V2"/>